<dbReference type="RefSeq" id="WP_139015339.1">
    <property type="nucleotide sequence ID" value="NZ_JANTOO010000014.1"/>
</dbReference>
<gene>
    <name evidence="1" type="ORF">NXZ79_13495</name>
</gene>
<name>A0ABT2DQM3_9BACI</name>
<keyword evidence="2" id="KW-1185">Reference proteome</keyword>
<proteinExistence type="predicted"/>
<reference evidence="1 2" key="1">
    <citation type="submission" date="2022-08" db="EMBL/GenBank/DDBJ databases">
        <title>Lysinibacillus sequencing.</title>
        <authorList>
            <person name="Dunlap C."/>
        </authorList>
    </citation>
    <scope>NUCLEOTIDE SEQUENCE [LARGE SCALE GENOMIC DNA]</scope>
    <source>
        <strain evidence="1 2">PB211</strain>
    </source>
</reference>
<dbReference type="Proteomes" id="UP001525021">
    <property type="component" value="Unassembled WGS sequence"/>
</dbReference>
<evidence type="ECO:0000313" key="1">
    <source>
        <dbReference type="EMBL" id="MCS1397039.1"/>
    </source>
</evidence>
<evidence type="ECO:0000313" key="2">
    <source>
        <dbReference type="Proteomes" id="UP001525021"/>
    </source>
</evidence>
<organism evidence="1 2">
    <name type="scientific">Lysinibacillus pinottii</name>
    <dbReference type="NCBI Taxonomy" id="2973932"/>
    <lineage>
        <taxon>Bacteria</taxon>
        <taxon>Bacillati</taxon>
        <taxon>Bacillota</taxon>
        <taxon>Bacilli</taxon>
        <taxon>Bacillales</taxon>
        <taxon>Bacillaceae</taxon>
        <taxon>Lysinibacillus</taxon>
    </lineage>
</organism>
<comment type="caution">
    <text evidence="1">The sequence shown here is derived from an EMBL/GenBank/DDBJ whole genome shotgun (WGS) entry which is preliminary data.</text>
</comment>
<protein>
    <submittedName>
        <fullName evidence="1">Uncharacterized protein</fullName>
    </submittedName>
</protein>
<sequence>MGMDEDDSRCYYHYGTWKSKAPRLWGIASMDIQGRCHTIYRVNGKLPEYRRGRADWKHVEWLGLTANESKVQYHGFSTVNVEISFCAKSPQQTDLALCEITEAATKFF</sequence>
<accession>A0ABT2DQM3</accession>
<dbReference type="EMBL" id="JANTOO010000014">
    <property type="protein sequence ID" value="MCS1397039.1"/>
    <property type="molecule type" value="Genomic_DNA"/>
</dbReference>